<accession>A0AAN7ZNH8</accession>
<name>A0AAN7ZNH8_9PEZI</name>
<dbReference type="InterPro" id="IPR036514">
    <property type="entry name" value="SGNH_hydro_sf"/>
</dbReference>
<dbReference type="AlphaFoldDB" id="A0AAN7ZNH8"/>
<evidence type="ECO:0000313" key="2">
    <source>
        <dbReference type="Proteomes" id="UP001310594"/>
    </source>
</evidence>
<dbReference type="SUPFAM" id="SSF52266">
    <property type="entry name" value="SGNH hydrolase"/>
    <property type="match status" value="1"/>
</dbReference>
<sequence>MTDTPKIHALPFYSEWAGHPIDDLRSIHSIIQAEHPAKPIVYLAGDSSLDNKAWVPSTGPGGEPLQVPVPSIYKIFLKNPKPDVAFWINHVLGDKATALNTAVEASLLRQRDNALLPHDEFIRDHIGPRDVLIVSVGANDIALSPNASTMRHMMQLAWLTPLSSIESGTASSLKYFKGMFGDQTKAYISRLISKQKPLAVIVCMIYYPLEASAGAQPSWADTQLKALGYGLYPRQLQAAIKKMYEQATRTISIEGTIVIPCPLFEAMDGKTKEDYVARVEPSVAGGKKMASQLSQIINSILSSAAPSSRTDI</sequence>
<gene>
    <name evidence="1" type="ORF">LTR97_005901</name>
</gene>
<proteinExistence type="predicted"/>
<dbReference type="Gene3D" id="3.40.50.1110">
    <property type="entry name" value="SGNH hydrolase"/>
    <property type="match status" value="1"/>
</dbReference>
<evidence type="ECO:0000313" key="1">
    <source>
        <dbReference type="EMBL" id="KAK5699770.1"/>
    </source>
</evidence>
<dbReference type="Proteomes" id="UP001310594">
    <property type="component" value="Unassembled WGS sequence"/>
</dbReference>
<comment type="caution">
    <text evidence="1">The sequence shown here is derived from an EMBL/GenBank/DDBJ whole genome shotgun (WGS) entry which is preliminary data.</text>
</comment>
<protein>
    <submittedName>
        <fullName evidence="1">Uncharacterized protein</fullName>
    </submittedName>
</protein>
<dbReference type="EMBL" id="JAVRQU010000008">
    <property type="protein sequence ID" value="KAK5699770.1"/>
    <property type="molecule type" value="Genomic_DNA"/>
</dbReference>
<organism evidence="1 2">
    <name type="scientific">Elasticomyces elasticus</name>
    <dbReference type="NCBI Taxonomy" id="574655"/>
    <lineage>
        <taxon>Eukaryota</taxon>
        <taxon>Fungi</taxon>
        <taxon>Dikarya</taxon>
        <taxon>Ascomycota</taxon>
        <taxon>Pezizomycotina</taxon>
        <taxon>Dothideomycetes</taxon>
        <taxon>Dothideomycetidae</taxon>
        <taxon>Mycosphaerellales</taxon>
        <taxon>Teratosphaeriaceae</taxon>
        <taxon>Elasticomyces</taxon>
    </lineage>
</organism>
<reference evidence="1" key="1">
    <citation type="submission" date="2023-08" db="EMBL/GenBank/DDBJ databases">
        <title>Black Yeasts Isolated from many extreme environments.</title>
        <authorList>
            <person name="Coleine C."/>
            <person name="Stajich J.E."/>
            <person name="Selbmann L."/>
        </authorList>
    </citation>
    <scope>NUCLEOTIDE SEQUENCE</scope>
    <source>
        <strain evidence="1">CCFEE 5810</strain>
    </source>
</reference>